<dbReference type="InterPro" id="IPR047217">
    <property type="entry name" value="S49_SppA_67K_type_N"/>
</dbReference>
<keyword evidence="11" id="KW-1185">Reference proteome</keyword>
<feature type="transmembrane region" description="Helical" evidence="8">
    <location>
        <begin position="12"/>
        <end position="33"/>
    </location>
</feature>
<keyword evidence="8" id="KW-0812">Transmembrane</keyword>
<dbReference type="SUPFAM" id="SSF52096">
    <property type="entry name" value="ClpP/crotonase"/>
    <property type="match status" value="2"/>
</dbReference>
<evidence type="ECO:0000256" key="7">
    <source>
        <dbReference type="PIRSR" id="PIRSR001217-1"/>
    </source>
</evidence>
<keyword evidence="5" id="KW-0720">Serine protease</keyword>
<gene>
    <name evidence="10" type="primary">sppA</name>
    <name evidence="10" type="ORF">GCM10007940_43030</name>
</gene>
<dbReference type="CDD" id="cd07018">
    <property type="entry name" value="S49_SppA_67K_type"/>
    <property type="match status" value="1"/>
</dbReference>
<reference evidence="10" key="2">
    <citation type="submission" date="2023-01" db="EMBL/GenBank/DDBJ databases">
        <title>Draft genome sequence of Portibacter lacus strain NBRC 108769.</title>
        <authorList>
            <person name="Sun Q."/>
            <person name="Mori K."/>
        </authorList>
    </citation>
    <scope>NUCLEOTIDE SEQUENCE</scope>
    <source>
        <strain evidence="10">NBRC 108769</strain>
    </source>
</reference>
<evidence type="ECO:0000256" key="8">
    <source>
        <dbReference type="SAM" id="Phobius"/>
    </source>
</evidence>
<dbReference type="CDD" id="cd07023">
    <property type="entry name" value="S49_Sppa_N_C"/>
    <property type="match status" value="1"/>
</dbReference>
<dbReference type="Pfam" id="PF01343">
    <property type="entry name" value="Peptidase_S49"/>
    <property type="match status" value="2"/>
</dbReference>
<dbReference type="InterPro" id="IPR004635">
    <property type="entry name" value="Pept_S49_SppA"/>
</dbReference>
<proteinExistence type="inferred from homology"/>
<evidence type="ECO:0000256" key="6">
    <source>
        <dbReference type="ARBA" id="ARBA00023136"/>
    </source>
</evidence>
<organism evidence="10 11">
    <name type="scientific">Portibacter lacus</name>
    <dbReference type="NCBI Taxonomy" id="1099794"/>
    <lineage>
        <taxon>Bacteria</taxon>
        <taxon>Pseudomonadati</taxon>
        <taxon>Bacteroidota</taxon>
        <taxon>Saprospiria</taxon>
        <taxon>Saprospirales</taxon>
        <taxon>Haliscomenobacteraceae</taxon>
        <taxon>Portibacter</taxon>
    </lineage>
</organism>
<evidence type="ECO:0000256" key="3">
    <source>
        <dbReference type="ARBA" id="ARBA00022670"/>
    </source>
</evidence>
<sequence>MNKFLKNILSSCLGSLLAITIIILTTAIIITSYTSKSKPNQKGILHINVNGAVSDFQSGEFNFADLNFNEKKLHLWDLRNKIFAASTDDKIKAIFLEFDNAQISQELTMEIAQYLTDFRKNGKKVFSYSYYYNQNAYLLSSYGDRVILNPNGSIDLKGYAIYSPFFSSLLEKLNIDINIYYAGKYKSSTEPYRLNEFSEENKFQTRIYLNQLKETLLNSIYETRAIDKDILNEILDGSNYYDAEMLKKVNIIDDVMYLDEFKQLLKDEFETNEFVSFSDYEIPKSKIKHPKNAIVFAEGEIIWDGSGVGVSNGKLAKTFKKIKEDEDIETVVLRINSPGGNGYASDLIYHEIQALRKDGKKVYASLGEYAASGGYYIASACDSIFASENTLTGSIGVYLMLPTIDRFLENELLVSVDSIKSNKNAIGYSPLMSIDANEEKKLIYQTEKLYQLFLERVSEGRGISKDSIHELAQGRIWTGKDALGNGLVDDLKSLDEVLEMLNSRSTGIRVYPEENASVLDQLMENGVGNFAASSKNEIKFINSHMIEFNNLLKKPEPMMRLIKGSFVTIQ</sequence>
<accession>A0AA37ST58</accession>
<dbReference type="EMBL" id="BSOH01000031">
    <property type="protein sequence ID" value="GLR19687.1"/>
    <property type="molecule type" value="Genomic_DNA"/>
</dbReference>
<comment type="subcellular location">
    <subcellularLocation>
        <location evidence="1">Membrane</location>
    </subcellularLocation>
</comment>
<feature type="domain" description="Peptidase S49" evidence="9">
    <location>
        <begin position="118"/>
        <end position="268"/>
    </location>
</feature>
<feature type="active site" description="Nucleophile" evidence="7">
    <location>
        <position position="372"/>
    </location>
</feature>
<name>A0AA37ST58_9BACT</name>
<evidence type="ECO:0000259" key="9">
    <source>
        <dbReference type="Pfam" id="PF01343"/>
    </source>
</evidence>
<evidence type="ECO:0000313" key="10">
    <source>
        <dbReference type="EMBL" id="GLR19687.1"/>
    </source>
</evidence>
<dbReference type="GO" id="GO:0008236">
    <property type="term" value="F:serine-type peptidase activity"/>
    <property type="evidence" value="ECO:0007669"/>
    <property type="project" value="UniProtKB-KW"/>
</dbReference>
<dbReference type="Proteomes" id="UP001156666">
    <property type="component" value="Unassembled WGS sequence"/>
</dbReference>
<dbReference type="NCBIfam" id="TIGR00705">
    <property type="entry name" value="SppA_67K"/>
    <property type="match status" value="1"/>
</dbReference>
<dbReference type="PANTHER" id="PTHR33209:SF1">
    <property type="entry name" value="PEPTIDASE S49 DOMAIN-CONTAINING PROTEIN"/>
    <property type="match status" value="1"/>
</dbReference>
<dbReference type="GO" id="GO:0006465">
    <property type="term" value="P:signal peptide processing"/>
    <property type="evidence" value="ECO:0007669"/>
    <property type="project" value="InterPro"/>
</dbReference>
<dbReference type="GO" id="GO:0016020">
    <property type="term" value="C:membrane"/>
    <property type="evidence" value="ECO:0007669"/>
    <property type="project" value="UniProtKB-SubCell"/>
</dbReference>
<evidence type="ECO:0000256" key="5">
    <source>
        <dbReference type="ARBA" id="ARBA00022825"/>
    </source>
</evidence>
<protein>
    <submittedName>
        <fullName evidence="10">Signal peptide peptidase SppA</fullName>
    </submittedName>
</protein>
<dbReference type="NCBIfam" id="TIGR00706">
    <property type="entry name" value="SppA_dom"/>
    <property type="match status" value="1"/>
</dbReference>
<evidence type="ECO:0000256" key="2">
    <source>
        <dbReference type="ARBA" id="ARBA00008683"/>
    </source>
</evidence>
<dbReference type="AlphaFoldDB" id="A0AA37ST58"/>
<dbReference type="InterPro" id="IPR029045">
    <property type="entry name" value="ClpP/crotonase-like_dom_sf"/>
</dbReference>
<keyword evidence="8" id="KW-1133">Transmembrane helix</keyword>
<evidence type="ECO:0000313" key="11">
    <source>
        <dbReference type="Proteomes" id="UP001156666"/>
    </source>
</evidence>
<reference evidence="10" key="1">
    <citation type="journal article" date="2014" name="Int. J. Syst. Evol. Microbiol.">
        <title>Complete genome sequence of Corynebacterium casei LMG S-19264T (=DSM 44701T), isolated from a smear-ripened cheese.</title>
        <authorList>
            <consortium name="US DOE Joint Genome Institute (JGI-PGF)"/>
            <person name="Walter F."/>
            <person name="Albersmeier A."/>
            <person name="Kalinowski J."/>
            <person name="Ruckert C."/>
        </authorList>
    </citation>
    <scope>NUCLEOTIDE SEQUENCE</scope>
    <source>
        <strain evidence="10">NBRC 108769</strain>
    </source>
</reference>
<keyword evidence="4" id="KW-0378">Hydrolase</keyword>
<feature type="active site" description="Proton donor/acceptor" evidence="7">
    <location>
        <position position="186"/>
    </location>
</feature>
<feature type="domain" description="Peptidase S49" evidence="9">
    <location>
        <begin position="355"/>
        <end position="502"/>
    </location>
</feature>
<keyword evidence="3" id="KW-0645">Protease</keyword>
<dbReference type="InterPro" id="IPR004634">
    <property type="entry name" value="Pept_S49_pIV"/>
</dbReference>
<comment type="caution">
    <text evidence="10">The sequence shown here is derived from an EMBL/GenBank/DDBJ whole genome shotgun (WGS) entry which is preliminary data.</text>
</comment>
<keyword evidence="6 8" id="KW-0472">Membrane</keyword>
<evidence type="ECO:0000256" key="1">
    <source>
        <dbReference type="ARBA" id="ARBA00004370"/>
    </source>
</evidence>
<comment type="similarity">
    <text evidence="2">Belongs to the peptidase S49 family.</text>
</comment>
<dbReference type="RefSeq" id="WP_235295089.1">
    <property type="nucleotide sequence ID" value="NZ_BSOH01000031.1"/>
</dbReference>
<dbReference type="PANTHER" id="PTHR33209">
    <property type="entry name" value="PROTEASE 4"/>
    <property type="match status" value="1"/>
</dbReference>
<dbReference type="InterPro" id="IPR002142">
    <property type="entry name" value="Peptidase_S49"/>
</dbReference>
<dbReference type="InterPro" id="IPR047272">
    <property type="entry name" value="S49_SppA_C"/>
</dbReference>
<dbReference type="PIRSF" id="PIRSF001217">
    <property type="entry name" value="Protease_4_SppA"/>
    <property type="match status" value="1"/>
</dbReference>
<evidence type="ECO:0000256" key="4">
    <source>
        <dbReference type="ARBA" id="ARBA00022801"/>
    </source>
</evidence>
<dbReference type="Gene3D" id="3.90.226.10">
    <property type="entry name" value="2-enoyl-CoA Hydratase, Chain A, domain 1"/>
    <property type="match status" value="4"/>
</dbReference>